<comment type="caution">
    <text evidence="1">The sequence shown here is derived from an EMBL/GenBank/DDBJ whole genome shotgun (WGS) entry which is preliminary data.</text>
</comment>
<name>A0ACA9S594_9GLOM</name>
<sequence>VYGGKNDSRRQYLRQLAYRHKIDYASLVEHYDVMNDRPIAPTTKEKKY</sequence>
<feature type="non-terminal residue" evidence="1">
    <location>
        <position position="1"/>
    </location>
</feature>
<evidence type="ECO:0000313" key="1">
    <source>
        <dbReference type="EMBL" id="CAG8827765.1"/>
    </source>
</evidence>
<gene>
    <name evidence="1" type="ORF">RPERSI_LOCUS27059</name>
</gene>
<protein>
    <submittedName>
        <fullName evidence="1">30762_t:CDS:1</fullName>
    </submittedName>
</protein>
<reference evidence="1" key="1">
    <citation type="submission" date="2021-06" db="EMBL/GenBank/DDBJ databases">
        <authorList>
            <person name="Kallberg Y."/>
            <person name="Tangrot J."/>
            <person name="Rosling A."/>
        </authorList>
    </citation>
    <scope>NUCLEOTIDE SEQUENCE</scope>
    <source>
        <strain evidence="1">MA461A</strain>
    </source>
</reference>
<evidence type="ECO:0000313" key="2">
    <source>
        <dbReference type="Proteomes" id="UP000789920"/>
    </source>
</evidence>
<dbReference type="Proteomes" id="UP000789920">
    <property type="component" value="Unassembled WGS sequence"/>
</dbReference>
<proteinExistence type="predicted"/>
<keyword evidence="2" id="KW-1185">Reference proteome</keyword>
<organism evidence="1 2">
    <name type="scientific">Racocetra persica</name>
    <dbReference type="NCBI Taxonomy" id="160502"/>
    <lineage>
        <taxon>Eukaryota</taxon>
        <taxon>Fungi</taxon>
        <taxon>Fungi incertae sedis</taxon>
        <taxon>Mucoromycota</taxon>
        <taxon>Glomeromycotina</taxon>
        <taxon>Glomeromycetes</taxon>
        <taxon>Diversisporales</taxon>
        <taxon>Gigasporaceae</taxon>
        <taxon>Racocetra</taxon>
    </lineage>
</organism>
<dbReference type="EMBL" id="CAJVQC010094374">
    <property type="protein sequence ID" value="CAG8827765.1"/>
    <property type="molecule type" value="Genomic_DNA"/>
</dbReference>
<accession>A0ACA9S594</accession>